<dbReference type="CDD" id="cd00156">
    <property type="entry name" value="REC"/>
    <property type="match status" value="1"/>
</dbReference>
<dbReference type="EC" id="3.1.4.52" evidence="2"/>
<dbReference type="InterPro" id="IPR011006">
    <property type="entry name" value="CheY-like_superfamily"/>
</dbReference>
<evidence type="ECO:0000256" key="5">
    <source>
        <dbReference type="PROSITE-ProRule" id="PRU00169"/>
    </source>
</evidence>
<dbReference type="Pfam" id="PF00072">
    <property type="entry name" value="Response_reg"/>
    <property type="match status" value="1"/>
</dbReference>
<dbReference type="NCBIfam" id="TIGR00229">
    <property type="entry name" value="sensory_box"/>
    <property type="match status" value="1"/>
</dbReference>
<dbReference type="RefSeq" id="WP_170142212.1">
    <property type="nucleotide sequence ID" value="NZ_QPJY01000014.1"/>
</dbReference>
<dbReference type="FunFam" id="3.30.70.270:FF:000001">
    <property type="entry name" value="Diguanylate cyclase domain protein"/>
    <property type="match status" value="1"/>
</dbReference>
<comment type="cofactor">
    <cofactor evidence="1">
        <name>Mg(2+)</name>
        <dbReference type="ChEBI" id="CHEBI:18420"/>
    </cofactor>
</comment>
<dbReference type="GO" id="GO:0071732">
    <property type="term" value="P:cellular response to nitric oxide"/>
    <property type="evidence" value="ECO:0007669"/>
    <property type="project" value="UniProtKB-ARBA"/>
</dbReference>
<dbReference type="SMART" id="SM00448">
    <property type="entry name" value="REC"/>
    <property type="match status" value="1"/>
</dbReference>
<sequence>MGETTGTTHQIALAVDDDPSMRLMLRKTLERTGLEVHEAGNGQLALDRFQELHPDIVLLDISMPVMDGFRACTEMRRLENDRQTPIVMVTGADDHDSIRRAYEVGATDFITKPINWRILSHRVRYMLRASQTMRQLRESEMRNRAILEAMPDIMFRIAADGTILDFRPGQASALDLKTSRPVGRTVSEVLSGTTGTLMENHLRRALRANGIQQYDFEVKSALEERVYESRLVASGRDEVFAIVRDVTDTKRAEERMRQLAYFDEMTGLPNRQFFKEQLEQSIAQARRYKRQMALLFVDLDRFKRINDTLGHNIGDLLLKRVAHQISHSVRESDVVGRAGVEELGQIARLGGDEFTVVLSEIKSPEEAAQVARRIQESLVQPMKVGGYEIVITPSIGVAIYPDHGEDLNTLLKNADVAMYYAKGEGRNNYQFYTPAMNERAFDRLTLENALRRALDNNELFIHYQPQVNLESGEMVGVEALARWQHPERGLLSAGNFIPLAEETGQVILIGEWVLRRACEQHCEWLQAGLPPLRMAVNLSGLQFRQEGLLFLLRDVIEKTGIDPAYLELEVTESILMQNTEQARERVQELKDLGVTLAVDDFGTGYSSLSYLKNFPVKTLKIDQSFIRNVAEDADSMAITDAIIAMAHSLGMRVIAEGVEKDEQLNYLRRQNCDEVQGFLFSRPVAPEVIDEHLRRQAEGVLLPDQPLLAAAE</sequence>
<dbReference type="CDD" id="cd01949">
    <property type="entry name" value="GGDEF"/>
    <property type="match status" value="1"/>
</dbReference>
<dbReference type="PANTHER" id="PTHR44757:SF2">
    <property type="entry name" value="BIOFILM ARCHITECTURE MAINTENANCE PROTEIN MBAA"/>
    <property type="match status" value="1"/>
</dbReference>
<evidence type="ECO:0000256" key="1">
    <source>
        <dbReference type="ARBA" id="ARBA00001946"/>
    </source>
</evidence>
<dbReference type="PROSITE" id="PS50887">
    <property type="entry name" value="GGDEF"/>
    <property type="match status" value="1"/>
</dbReference>
<dbReference type="CDD" id="cd01948">
    <property type="entry name" value="EAL"/>
    <property type="match status" value="1"/>
</dbReference>
<dbReference type="Gene3D" id="3.30.70.270">
    <property type="match status" value="1"/>
</dbReference>
<reference evidence="10 11" key="1">
    <citation type="submission" date="2018-07" db="EMBL/GenBank/DDBJ databases">
        <title>Genomic Encyclopedia of Type Strains, Phase IV (KMG-IV): sequencing the most valuable type-strain genomes for metagenomic binning, comparative biology and taxonomic classification.</title>
        <authorList>
            <person name="Goeker M."/>
        </authorList>
    </citation>
    <scope>NUCLEOTIDE SEQUENCE [LARGE SCALE GENOMIC DNA]</scope>
    <source>
        <strain evidence="10 11">DSM 26407</strain>
    </source>
</reference>
<comment type="catalytic activity">
    <reaction evidence="4">
        <text>3',3'-c-di-GMP + H2O = 5'-phosphoguanylyl(3'-&gt;5')guanosine + H(+)</text>
        <dbReference type="Rhea" id="RHEA:24902"/>
        <dbReference type="ChEBI" id="CHEBI:15377"/>
        <dbReference type="ChEBI" id="CHEBI:15378"/>
        <dbReference type="ChEBI" id="CHEBI:58754"/>
        <dbReference type="ChEBI" id="CHEBI:58805"/>
        <dbReference type="EC" id="3.1.4.52"/>
    </reaction>
    <physiologicalReaction direction="left-to-right" evidence="4">
        <dbReference type="Rhea" id="RHEA:24903"/>
    </physiologicalReaction>
</comment>
<dbReference type="SUPFAM" id="SSF55073">
    <property type="entry name" value="Nucleotide cyclase"/>
    <property type="match status" value="1"/>
</dbReference>
<keyword evidence="3" id="KW-0973">c-di-GMP</keyword>
<dbReference type="SMART" id="SM00267">
    <property type="entry name" value="GGDEF"/>
    <property type="match status" value="1"/>
</dbReference>
<dbReference type="InterPro" id="IPR052155">
    <property type="entry name" value="Biofilm_reg_signaling"/>
</dbReference>
<evidence type="ECO:0000256" key="4">
    <source>
        <dbReference type="ARBA" id="ARBA00051114"/>
    </source>
</evidence>
<dbReference type="PROSITE" id="PS50883">
    <property type="entry name" value="EAL"/>
    <property type="match status" value="1"/>
</dbReference>
<name>A0A369BWR1_9GAMM</name>
<gene>
    <name evidence="10" type="ORF">DFQ59_11413</name>
</gene>
<dbReference type="FunFam" id="3.20.20.450:FF:000001">
    <property type="entry name" value="Cyclic di-GMP phosphodiesterase yahA"/>
    <property type="match status" value="1"/>
</dbReference>
<proteinExistence type="predicted"/>
<evidence type="ECO:0000259" key="8">
    <source>
        <dbReference type="PROSITE" id="PS50883"/>
    </source>
</evidence>
<protein>
    <recommendedName>
        <fullName evidence="2">cyclic-guanylate-specific phosphodiesterase</fullName>
        <ecNumber evidence="2">3.1.4.52</ecNumber>
    </recommendedName>
</protein>
<dbReference type="Gene3D" id="3.20.20.450">
    <property type="entry name" value="EAL domain"/>
    <property type="match status" value="1"/>
</dbReference>
<feature type="modified residue" description="4-aspartylphosphate" evidence="5">
    <location>
        <position position="60"/>
    </location>
</feature>
<feature type="domain" description="PAS" evidence="7">
    <location>
        <begin position="139"/>
        <end position="209"/>
    </location>
</feature>
<evidence type="ECO:0000256" key="3">
    <source>
        <dbReference type="ARBA" id="ARBA00022636"/>
    </source>
</evidence>
<evidence type="ECO:0000313" key="11">
    <source>
        <dbReference type="Proteomes" id="UP000252707"/>
    </source>
</evidence>
<dbReference type="InterPro" id="IPR043128">
    <property type="entry name" value="Rev_trsase/Diguanyl_cyclase"/>
</dbReference>
<dbReference type="InterPro" id="IPR001789">
    <property type="entry name" value="Sig_transdc_resp-reg_receiver"/>
</dbReference>
<feature type="domain" description="Response regulatory" evidence="6">
    <location>
        <begin position="11"/>
        <end position="127"/>
    </location>
</feature>
<evidence type="ECO:0000313" key="10">
    <source>
        <dbReference type="EMBL" id="RCX24857.1"/>
    </source>
</evidence>
<dbReference type="Pfam" id="PF00990">
    <property type="entry name" value="GGDEF"/>
    <property type="match status" value="1"/>
</dbReference>
<dbReference type="EMBL" id="QPJY01000014">
    <property type="protein sequence ID" value="RCX24857.1"/>
    <property type="molecule type" value="Genomic_DNA"/>
</dbReference>
<dbReference type="InterPro" id="IPR000160">
    <property type="entry name" value="GGDEF_dom"/>
</dbReference>
<evidence type="ECO:0000259" key="6">
    <source>
        <dbReference type="PROSITE" id="PS50110"/>
    </source>
</evidence>
<evidence type="ECO:0000259" key="7">
    <source>
        <dbReference type="PROSITE" id="PS50112"/>
    </source>
</evidence>
<dbReference type="InterPro" id="IPR001633">
    <property type="entry name" value="EAL_dom"/>
</dbReference>
<dbReference type="Gene3D" id="3.40.50.2300">
    <property type="match status" value="1"/>
</dbReference>
<dbReference type="PROSITE" id="PS50112">
    <property type="entry name" value="PAS"/>
    <property type="match status" value="1"/>
</dbReference>
<dbReference type="SUPFAM" id="SSF52172">
    <property type="entry name" value="CheY-like"/>
    <property type="match status" value="1"/>
</dbReference>
<dbReference type="PROSITE" id="PS50110">
    <property type="entry name" value="RESPONSE_REGULATORY"/>
    <property type="match status" value="1"/>
</dbReference>
<evidence type="ECO:0000256" key="2">
    <source>
        <dbReference type="ARBA" id="ARBA00012282"/>
    </source>
</evidence>
<dbReference type="InterPro" id="IPR035965">
    <property type="entry name" value="PAS-like_dom_sf"/>
</dbReference>
<feature type="domain" description="GGDEF" evidence="9">
    <location>
        <begin position="290"/>
        <end position="434"/>
    </location>
</feature>
<dbReference type="Pfam" id="PF08448">
    <property type="entry name" value="PAS_4"/>
    <property type="match status" value="1"/>
</dbReference>
<dbReference type="InterPro" id="IPR029787">
    <property type="entry name" value="Nucleotide_cyclase"/>
</dbReference>
<dbReference type="InterPro" id="IPR035919">
    <property type="entry name" value="EAL_sf"/>
</dbReference>
<organism evidence="10 11">
    <name type="scientific">Thioalbus denitrificans</name>
    <dbReference type="NCBI Taxonomy" id="547122"/>
    <lineage>
        <taxon>Bacteria</taxon>
        <taxon>Pseudomonadati</taxon>
        <taxon>Pseudomonadota</taxon>
        <taxon>Gammaproteobacteria</taxon>
        <taxon>Chromatiales</taxon>
        <taxon>Ectothiorhodospiraceae</taxon>
        <taxon>Thioalbus</taxon>
    </lineage>
</organism>
<keyword evidence="5" id="KW-0597">Phosphoprotein</keyword>
<dbReference type="InterPro" id="IPR013656">
    <property type="entry name" value="PAS_4"/>
</dbReference>
<comment type="caution">
    <text evidence="10">The sequence shown here is derived from an EMBL/GenBank/DDBJ whole genome shotgun (WGS) entry which is preliminary data.</text>
</comment>
<dbReference type="SMART" id="SM00052">
    <property type="entry name" value="EAL"/>
    <property type="match status" value="1"/>
</dbReference>
<dbReference type="AlphaFoldDB" id="A0A369BWR1"/>
<dbReference type="GO" id="GO:0071111">
    <property type="term" value="F:cyclic-guanylate-specific phosphodiesterase activity"/>
    <property type="evidence" value="ECO:0007669"/>
    <property type="project" value="UniProtKB-EC"/>
</dbReference>
<feature type="domain" description="EAL" evidence="8">
    <location>
        <begin position="443"/>
        <end position="697"/>
    </location>
</feature>
<evidence type="ECO:0000259" key="9">
    <source>
        <dbReference type="PROSITE" id="PS50887"/>
    </source>
</evidence>
<accession>A0A369BWR1</accession>
<dbReference type="InterPro" id="IPR000014">
    <property type="entry name" value="PAS"/>
</dbReference>
<dbReference type="Proteomes" id="UP000252707">
    <property type="component" value="Unassembled WGS sequence"/>
</dbReference>
<dbReference type="Pfam" id="PF00563">
    <property type="entry name" value="EAL"/>
    <property type="match status" value="1"/>
</dbReference>
<keyword evidence="11" id="KW-1185">Reference proteome</keyword>
<dbReference type="SUPFAM" id="SSF141868">
    <property type="entry name" value="EAL domain-like"/>
    <property type="match status" value="1"/>
</dbReference>
<dbReference type="GO" id="GO:0000160">
    <property type="term" value="P:phosphorelay signal transduction system"/>
    <property type="evidence" value="ECO:0007669"/>
    <property type="project" value="InterPro"/>
</dbReference>
<dbReference type="NCBIfam" id="TIGR00254">
    <property type="entry name" value="GGDEF"/>
    <property type="match status" value="1"/>
</dbReference>
<dbReference type="SUPFAM" id="SSF55785">
    <property type="entry name" value="PYP-like sensor domain (PAS domain)"/>
    <property type="match status" value="1"/>
</dbReference>
<dbReference type="Gene3D" id="3.30.450.20">
    <property type="entry name" value="PAS domain"/>
    <property type="match status" value="1"/>
</dbReference>
<dbReference type="PANTHER" id="PTHR44757">
    <property type="entry name" value="DIGUANYLATE CYCLASE DGCP"/>
    <property type="match status" value="1"/>
</dbReference>